<dbReference type="EC" id="2.3.1.51" evidence="5 9"/>
<evidence type="ECO:0000256" key="9">
    <source>
        <dbReference type="RuleBase" id="RU361267"/>
    </source>
</evidence>
<comment type="domain">
    <text evidence="9">The HXXXXD motif is essential for acyltransferase activity and may constitute the binding site for the phosphate moiety of the glycerol-3-phosphate.</text>
</comment>
<keyword evidence="10" id="KW-0812">Transmembrane</keyword>
<name>A0ABR4XLW0_9PORP</name>
<keyword evidence="9" id="KW-0594">Phospholipid biosynthesis</keyword>
<feature type="transmembrane region" description="Helical" evidence="10">
    <location>
        <begin position="7"/>
        <end position="36"/>
    </location>
</feature>
<accession>A0ABR4XLW0</accession>
<dbReference type="InterPro" id="IPR002123">
    <property type="entry name" value="Plipid/glycerol_acylTrfase"/>
</dbReference>
<keyword evidence="9" id="KW-0444">Lipid biosynthesis</keyword>
<evidence type="ECO:0000313" key="13">
    <source>
        <dbReference type="Proteomes" id="UP000030101"/>
    </source>
</evidence>
<evidence type="ECO:0000256" key="4">
    <source>
        <dbReference type="ARBA" id="ARBA00008655"/>
    </source>
</evidence>
<keyword evidence="10" id="KW-1133">Transmembrane helix</keyword>
<comment type="caution">
    <text evidence="12">The sequence shown here is derived from an EMBL/GenBank/DDBJ whole genome shotgun (WGS) entry which is preliminary data.</text>
</comment>
<gene>
    <name evidence="12" type="ORF">HQ43_07820</name>
</gene>
<dbReference type="SMART" id="SM00563">
    <property type="entry name" value="PlsC"/>
    <property type="match status" value="1"/>
</dbReference>
<evidence type="ECO:0000259" key="11">
    <source>
        <dbReference type="SMART" id="SM00563"/>
    </source>
</evidence>
<sequence>MKRFFYLVYLIIIALPLFAVTTILCAIFAGVGSAFINERIFSYYPGRIWSRIALALFLCPIEVHGKENIPKNRATIVISNHQSSLDIYMLYGYMGIPFKWVLKGALRKVPFVGWACEKSGFIFVDNSSARTAALTIKQAEEAIEKGYSIFIFPEGSRTNNGVLQRFKRGAFKIALDTQATILPVAIKGAYEALPKNALFVKPRRLVLEIGRPFESSAFEQSPRGLIELTQKGENEVRTLIG</sequence>
<dbReference type="PANTHER" id="PTHR10434:SF66">
    <property type="entry name" value="PHOSPHOLIPID_GLYCEROL ACYLTRANSFERASE DOMAIN-CONTAINING PROTEIN"/>
    <property type="match status" value="1"/>
</dbReference>
<protein>
    <recommendedName>
        <fullName evidence="6 9">1-acyl-sn-glycerol-3-phosphate acyltransferase</fullName>
        <ecNumber evidence="5 9">2.3.1.51</ecNumber>
    </recommendedName>
</protein>
<dbReference type="PANTHER" id="PTHR10434">
    <property type="entry name" value="1-ACYL-SN-GLYCEROL-3-PHOSPHATE ACYLTRANSFERASE"/>
    <property type="match status" value="1"/>
</dbReference>
<dbReference type="CDD" id="cd07989">
    <property type="entry name" value="LPLAT_AGPAT-like"/>
    <property type="match status" value="1"/>
</dbReference>
<dbReference type="EMBL" id="JQZV01000013">
    <property type="protein sequence ID" value="KGN91955.1"/>
    <property type="molecule type" value="Genomic_DNA"/>
</dbReference>
<keyword evidence="13" id="KW-1185">Reference proteome</keyword>
<comment type="pathway">
    <text evidence="2">Phospholipid metabolism; CDP-diacylglycerol biosynthesis; CDP-diacylglycerol from sn-glycerol 3-phosphate: step 2/3.</text>
</comment>
<comment type="pathway">
    <text evidence="3">Lipid metabolism.</text>
</comment>
<evidence type="ECO:0000256" key="3">
    <source>
        <dbReference type="ARBA" id="ARBA00005189"/>
    </source>
</evidence>
<evidence type="ECO:0000256" key="8">
    <source>
        <dbReference type="ARBA" id="ARBA00023315"/>
    </source>
</evidence>
<evidence type="ECO:0000256" key="10">
    <source>
        <dbReference type="SAM" id="Phobius"/>
    </source>
</evidence>
<dbReference type="Pfam" id="PF01553">
    <property type="entry name" value="Acyltransferase"/>
    <property type="match status" value="1"/>
</dbReference>
<comment type="catalytic activity">
    <reaction evidence="1 9">
        <text>a 1-acyl-sn-glycero-3-phosphate + an acyl-CoA = a 1,2-diacyl-sn-glycero-3-phosphate + CoA</text>
        <dbReference type="Rhea" id="RHEA:19709"/>
        <dbReference type="ChEBI" id="CHEBI:57287"/>
        <dbReference type="ChEBI" id="CHEBI:57970"/>
        <dbReference type="ChEBI" id="CHEBI:58342"/>
        <dbReference type="ChEBI" id="CHEBI:58608"/>
        <dbReference type="EC" id="2.3.1.51"/>
    </reaction>
</comment>
<keyword evidence="8 9" id="KW-0012">Acyltransferase</keyword>
<evidence type="ECO:0000313" key="12">
    <source>
        <dbReference type="EMBL" id="KGN91955.1"/>
    </source>
</evidence>
<dbReference type="SUPFAM" id="SSF69593">
    <property type="entry name" value="Glycerol-3-phosphate (1)-acyltransferase"/>
    <property type="match status" value="1"/>
</dbReference>
<evidence type="ECO:0000256" key="5">
    <source>
        <dbReference type="ARBA" id="ARBA00013211"/>
    </source>
</evidence>
<organism evidence="12 13">
    <name type="scientific">Porphyromonas canoris</name>
    <dbReference type="NCBI Taxonomy" id="36875"/>
    <lineage>
        <taxon>Bacteria</taxon>
        <taxon>Pseudomonadati</taxon>
        <taxon>Bacteroidota</taxon>
        <taxon>Bacteroidia</taxon>
        <taxon>Bacteroidales</taxon>
        <taxon>Porphyromonadaceae</taxon>
        <taxon>Porphyromonas</taxon>
    </lineage>
</organism>
<dbReference type="NCBIfam" id="TIGR00530">
    <property type="entry name" value="AGP_acyltrn"/>
    <property type="match status" value="1"/>
</dbReference>
<keyword evidence="9" id="KW-0443">Lipid metabolism</keyword>
<dbReference type="InterPro" id="IPR004552">
    <property type="entry name" value="AGP_acyltrans"/>
</dbReference>
<feature type="domain" description="Phospholipid/glycerol acyltransferase" evidence="11">
    <location>
        <begin position="75"/>
        <end position="189"/>
    </location>
</feature>
<comment type="similarity">
    <text evidence="4 9">Belongs to the 1-acyl-sn-glycerol-3-phosphate acyltransferase family.</text>
</comment>
<evidence type="ECO:0000256" key="1">
    <source>
        <dbReference type="ARBA" id="ARBA00001141"/>
    </source>
</evidence>
<keyword evidence="7 9" id="KW-0808">Transferase</keyword>
<evidence type="ECO:0000256" key="7">
    <source>
        <dbReference type="ARBA" id="ARBA00022679"/>
    </source>
</evidence>
<reference evidence="12 13" key="1">
    <citation type="submission" date="2014-08" db="EMBL/GenBank/DDBJ databases">
        <title>Porphyromonas canoris strain:OH2762 Genome sequencing.</title>
        <authorList>
            <person name="Wallis C."/>
            <person name="Deusch O."/>
            <person name="O'Flynn C."/>
            <person name="Davis I."/>
            <person name="Jospin G."/>
            <person name="Darling A.E."/>
            <person name="Coil D.A."/>
            <person name="Alexiev A."/>
            <person name="Horsfall A."/>
            <person name="Kirkwood N."/>
            <person name="Harris S."/>
            <person name="Eisen J.A."/>
        </authorList>
    </citation>
    <scope>NUCLEOTIDE SEQUENCE [LARGE SCALE GENOMIC DNA]</scope>
    <source>
        <strain evidence="13">COT-108 OH2762</strain>
    </source>
</reference>
<dbReference type="Proteomes" id="UP000030101">
    <property type="component" value="Unassembled WGS sequence"/>
</dbReference>
<evidence type="ECO:0000256" key="6">
    <source>
        <dbReference type="ARBA" id="ARBA00016139"/>
    </source>
</evidence>
<evidence type="ECO:0000256" key="2">
    <source>
        <dbReference type="ARBA" id="ARBA00004728"/>
    </source>
</evidence>
<keyword evidence="10" id="KW-0472">Membrane</keyword>
<dbReference type="RefSeq" id="WP_036791692.1">
    <property type="nucleotide sequence ID" value="NZ_JQZV01000013.1"/>
</dbReference>
<proteinExistence type="inferred from homology"/>
<keyword evidence="9" id="KW-1208">Phospholipid metabolism</keyword>